<evidence type="ECO:0000313" key="1">
    <source>
        <dbReference type="EMBL" id="KNY25616.1"/>
    </source>
</evidence>
<comment type="caution">
    <text evidence="1">The sequence shown here is derived from an EMBL/GenBank/DDBJ whole genome shotgun (WGS) entry which is preliminary data.</text>
</comment>
<evidence type="ECO:0000313" key="2">
    <source>
        <dbReference type="Proteomes" id="UP000036923"/>
    </source>
</evidence>
<name>A0A0L6JIC9_9FIRM</name>
<keyword evidence="2" id="KW-1185">Reference proteome</keyword>
<gene>
    <name evidence="1" type="ORF">Bccel_0876</name>
</gene>
<sequence length="128" mass="14544">MILYLHNTLDDLMPNLWQVGGVVVNSKVYSAFAQGDIFWIGISSGWTDIALHELGHAAFKLGDEYESWMGCKSSETSQNYAPTDEPDWWSNVTTKTDKRILKWRHLLTPGVEVPTMINKNCNECDPRP</sequence>
<reference evidence="2" key="1">
    <citation type="submission" date="2015-07" db="EMBL/GenBank/DDBJ databases">
        <title>Near-Complete Genome Sequence of the Cellulolytic Bacterium Bacteroides (Pseudobacteroides) cellulosolvens ATCC 35603.</title>
        <authorList>
            <person name="Dassa B."/>
            <person name="Utturkar S.M."/>
            <person name="Klingeman D.M."/>
            <person name="Hurt R.A."/>
            <person name="Keller M."/>
            <person name="Xu J."/>
            <person name="Reddy Y.H.K."/>
            <person name="Borovok I."/>
            <person name="Grinberg I.R."/>
            <person name="Lamed R."/>
            <person name="Zhivin O."/>
            <person name="Bayer E.A."/>
            <person name="Brown S.D."/>
        </authorList>
    </citation>
    <scope>NUCLEOTIDE SEQUENCE [LARGE SCALE GENOMIC DNA]</scope>
    <source>
        <strain evidence="2">DSM 2933</strain>
    </source>
</reference>
<dbReference type="EMBL" id="LGTC01000001">
    <property type="protein sequence ID" value="KNY25616.1"/>
    <property type="molecule type" value="Genomic_DNA"/>
</dbReference>
<dbReference type="Pfam" id="PF09471">
    <property type="entry name" value="Peptidase_M64"/>
    <property type="match status" value="1"/>
</dbReference>
<dbReference type="STRING" id="398512.Bccel_0876"/>
<dbReference type="Proteomes" id="UP000036923">
    <property type="component" value="Unassembled WGS sequence"/>
</dbReference>
<proteinExistence type="predicted"/>
<accession>A0A0L6JIC9</accession>
<dbReference type="InterPro" id="IPR024079">
    <property type="entry name" value="MetalloPept_cat_dom_sf"/>
</dbReference>
<protein>
    <submittedName>
        <fullName evidence="1">Peptidase M64, IgA</fullName>
    </submittedName>
</protein>
<organism evidence="1 2">
    <name type="scientific">Pseudobacteroides cellulosolvens ATCC 35603 = DSM 2933</name>
    <dbReference type="NCBI Taxonomy" id="398512"/>
    <lineage>
        <taxon>Bacteria</taxon>
        <taxon>Bacillati</taxon>
        <taxon>Bacillota</taxon>
        <taxon>Clostridia</taxon>
        <taxon>Eubacteriales</taxon>
        <taxon>Oscillospiraceae</taxon>
        <taxon>Pseudobacteroides</taxon>
    </lineage>
</organism>
<dbReference type="Gene3D" id="3.40.390.10">
    <property type="entry name" value="Collagenase (Catalytic Domain)"/>
    <property type="match status" value="1"/>
</dbReference>
<dbReference type="GO" id="GO:0008237">
    <property type="term" value="F:metallopeptidase activity"/>
    <property type="evidence" value="ECO:0007669"/>
    <property type="project" value="InterPro"/>
</dbReference>
<dbReference type="InterPro" id="IPR019026">
    <property type="entry name" value="Peptidase_M64_IgA"/>
</dbReference>
<dbReference type="AlphaFoldDB" id="A0A0L6JIC9"/>